<dbReference type="PANTHER" id="PTHR48081">
    <property type="entry name" value="AB HYDROLASE SUPERFAMILY PROTEIN C4A8.06C"/>
    <property type="match status" value="1"/>
</dbReference>
<evidence type="ECO:0000256" key="1">
    <source>
        <dbReference type="ARBA" id="ARBA00022801"/>
    </source>
</evidence>
<organism evidence="2 3">
    <name type="scientific">Candidozyma haemuli</name>
    <dbReference type="NCBI Taxonomy" id="45357"/>
    <lineage>
        <taxon>Eukaryota</taxon>
        <taxon>Fungi</taxon>
        <taxon>Dikarya</taxon>
        <taxon>Ascomycota</taxon>
        <taxon>Saccharomycotina</taxon>
        <taxon>Pichiomycetes</taxon>
        <taxon>Metschnikowiaceae</taxon>
        <taxon>Candidozyma</taxon>
    </lineage>
</organism>
<accession>A0A2V1AX77</accession>
<dbReference type="GO" id="GO:0016787">
    <property type="term" value="F:hydrolase activity"/>
    <property type="evidence" value="ECO:0007669"/>
    <property type="project" value="UniProtKB-KW"/>
</dbReference>
<dbReference type="SUPFAM" id="SSF53474">
    <property type="entry name" value="alpha/beta-Hydrolases"/>
    <property type="match status" value="1"/>
</dbReference>
<dbReference type="Pfam" id="PF10340">
    <property type="entry name" value="Say1_Mug180"/>
    <property type="match status" value="1"/>
</dbReference>
<evidence type="ECO:0008006" key="4">
    <source>
        <dbReference type="Google" id="ProtNLM"/>
    </source>
</evidence>
<reference evidence="2 3" key="1">
    <citation type="submission" date="2017-12" db="EMBL/GenBank/DDBJ databases">
        <title>Genome Sequence of a Multidrug-Resistant Candida haemulonii Isolate from a Patient with Chronic Leg Ulcers in Israel.</title>
        <authorList>
            <person name="Chow N.A."/>
            <person name="Gade L."/>
            <person name="Batra D."/>
            <person name="Rowe L.A."/>
            <person name="Ben-Ami R."/>
            <person name="Loparev V.N."/>
            <person name="Litvintseva A.P."/>
        </authorList>
    </citation>
    <scope>NUCLEOTIDE SEQUENCE [LARGE SCALE GENOMIC DNA]</scope>
    <source>
        <strain evidence="2 3">B11899</strain>
    </source>
</reference>
<dbReference type="GeneID" id="37009948"/>
<keyword evidence="1" id="KW-0378">Hydrolase</keyword>
<gene>
    <name evidence="2" type="ORF">CXQ85_004618</name>
</gene>
<dbReference type="EMBL" id="PKFO01000006">
    <property type="protein sequence ID" value="PVH21953.1"/>
    <property type="molecule type" value="Genomic_DNA"/>
</dbReference>
<dbReference type="STRING" id="45357.A0A2V1AX77"/>
<sequence>MLSVKFLLRVLTAPWVIIKIIIQYYTTGTALQAEPREFGNSLWKNIDIAVLSHIAKGITRKDPWIVTHPMNPYYKSYARSAGGQGMPSFGKQITPKDKRLTWVVKPEGAKHALLFFHGGGYCVPMTKSQFVGIMALWYAVEPEKRQNLAIANLDYSLTCYDHRYPTQIFEAVSAYRELTKQGYEVSLIGDSAGANLALALSRFAAYPEEARAQFSRYKQFDWDFSPLPAPKHLLLVAPWIEPYTKPEKYPGVDYEGDLGSPEPDMGIDYLGKASPNDVAPFVDFFNTSYQKHWSKVPAFNGEGSVIFLYGEREIFRVAQEDFIKRNGKSNFYAHMQPGAVHDSMFYIEPSEFRSSRGQRTMVTGKHRSKFSFKLSAEFLEEFL</sequence>
<evidence type="ECO:0000313" key="3">
    <source>
        <dbReference type="Proteomes" id="UP000244309"/>
    </source>
</evidence>
<dbReference type="InterPro" id="IPR050300">
    <property type="entry name" value="GDXG_lipolytic_enzyme"/>
</dbReference>
<keyword evidence="3" id="KW-1185">Reference proteome</keyword>
<dbReference type="Proteomes" id="UP000244309">
    <property type="component" value="Unassembled WGS sequence"/>
</dbReference>
<comment type="caution">
    <text evidence="2">The sequence shown here is derived from an EMBL/GenBank/DDBJ whole genome shotgun (WGS) entry which is preliminary data.</text>
</comment>
<dbReference type="VEuPathDB" id="FungiDB:CXQ85_004618"/>
<dbReference type="OrthoDB" id="2152029at2759"/>
<dbReference type="InterPro" id="IPR019436">
    <property type="entry name" value="Say1-like"/>
</dbReference>
<proteinExistence type="predicted"/>
<dbReference type="Gene3D" id="3.40.50.1820">
    <property type="entry name" value="alpha/beta hydrolase"/>
    <property type="match status" value="1"/>
</dbReference>
<dbReference type="RefSeq" id="XP_025342893.1">
    <property type="nucleotide sequence ID" value="XM_025488231.1"/>
</dbReference>
<dbReference type="PANTHER" id="PTHR48081:SF31">
    <property type="entry name" value="STERYL ACETYL HYDROLASE MUG81-RELATED"/>
    <property type="match status" value="1"/>
</dbReference>
<protein>
    <recommendedName>
        <fullName evidence="4">Alpha/beta hydrolase fold-3 domain-containing protein</fullName>
    </recommendedName>
</protein>
<name>A0A2V1AX77_9ASCO</name>
<dbReference type="AlphaFoldDB" id="A0A2V1AX77"/>
<dbReference type="InterPro" id="IPR029058">
    <property type="entry name" value="AB_hydrolase_fold"/>
</dbReference>
<evidence type="ECO:0000313" key="2">
    <source>
        <dbReference type="EMBL" id="PVH21953.1"/>
    </source>
</evidence>